<name>Q9PG13_XYLFA</name>
<organism evidence="1 2">
    <name type="scientific">Xylella fastidiosa (strain 9a5c)</name>
    <dbReference type="NCBI Taxonomy" id="160492"/>
    <lineage>
        <taxon>Bacteria</taxon>
        <taxon>Pseudomonadati</taxon>
        <taxon>Pseudomonadota</taxon>
        <taxon>Gammaproteobacteria</taxon>
        <taxon>Lysobacterales</taxon>
        <taxon>Lysobacteraceae</taxon>
        <taxon>Xylella</taxon>
    </lineage>
</organism>
<sequence length="164" mass="18014">MGTDHVCLTCSLSDCGGGSVISNTRVSDKGRSKMVSGWCWVISFQPALCRALRMPSRVAMGNDWAGLPSTSLHRPSRVKGCFWWCAQVSTSLRLMFTGVSPVGDVGAADVCLRDRRWRRCVRVQRHAVQHRRRGGVRLGWRGYGWRGGARLGERRAGVAVLGVG</sequence>
<reference evidence="1 2" key="1">
    <citation type="journal article" date="2000" name="Nature">
        <title>The genome sequence of the plant pathogen Xylella fastidiosa.</title>
        <authorList>
            <person name="Simpson A.J."/>
            <person name="Reinach F.C."/>
            <person name="Arruda P."/>
            <person name="Abreu F.A."/>
            <person name="Acencio M."/>
            <person name="Alvarenga R."/>
            <person name="Alves L.M."/>
            <person name="Araya J.E."/>
            <person name="Baia G.S."/>
            <person name="Baptista C.S."/>
            <person name="Barros M.H."/>
            <person name="Bonaccorsi E.D."/>
            <person name="Bordin S."/>
            <person name="Bove J.M."/>
            <person name="Briones M.R."/>
            <person name="Bueno M.R."/>
            <person name="Camargo A.A."/>
            <person name="Camargo L.E."/>
            <person name="Carraro D.M."/>
            <person name="Carrer H."/>
            <person name="Colauto N.B."/>
            <person name="Colombo C."/>
            <person name="Costa F.F."/>
            <person name="Costa M.C."/>
            <person name="Costa-Neto C.M."/>
            <person name="Coutinho L.L."/>
            <person name="Cristofani M."/>
            <person name="Dias-Neto E."/>
            <person name="Docena C."/>
            <person name="El-Dorry H."/>
            <person name="Facincani A.P."/>
            <person name="Ferreira A.J."/>
            <person name="Ferreira V.C."/>
            <person name="Ferro J.A."/>
            <person name="Fraga J.S."/>
            <person name="Franca S.C."/>
            <person name="Franco M.C."/>
            <person name="Frohme M."/>
            <person name="Furlan L.R."/>
            <person name="Garnier M."/>
            <person name="Goldman G.H."/>
            <person name="Goldman M.H."/>
            <person name="Gomes S.L."/>
            <person name="Gruber A."/>
            <person name="Ho P.L."/>
            <person name="Hoheisel J.D."/>
            <person name="Junqueira M.L."/>
            <person name="Kemper E.L."/>
            <person name="Kitajima J.P."/>
            <person name="Krieger J.E."/>
            <person name="Kuramae E.E."/>
            <person name="Laigret F."/>
            <person name="Lambais M.R."/>
            <person name="Leite L.C."/>
            <person name="Lemos E.G."/>
            <person name="Lemos M.V."/>
            <person name="Lopes S.A."/>
            <person name="Lopes C.R."/>
            <person name="Machado J.A."/>
            <person name="Machado M.A."/>
            <person name="Madeira A.M."/>
            <person name="Madeira H.M."/>
            <person name="Marino C.L."/>
            <person name="Marques M.V."/>
            <person name="Martins E.A."/>
            <person name="Martins E.M."/>
            <person name="Matsukuma A.Y."/>
            <person name="Menck C.F."/>
            <person name="Miracca E.C."/>
            <person name="Miyaki C.Y."/>
            <person name="Monteriro-Vitorello C.B."/>
            <person name="Moon D.H."/>
            <person name="Nagai M.A."/>
            <person name="Nascimento A.L."/>
            <person name="Netto L.E."/>
            <person name="Nhani A.Jr."/>
            <person name="Nobrega F.G."/>
            <person name="Nunes L.R."/>
            <person name="Oliveira M.A."/>
            <person name="de Oliveira M.C."/>
            <person name="de Oliveira R.C."/>
            <person name="Palmieri D.A."/>
            <person name="Paris A."/>
            <person name="Peixoto B.R."/>
            <person name="Pereira G.A."/>
            <person name="Pereira H.A.Jr."/>
            <person name="Pesquero J.B."/>
            <person name="Quaggio R.B."/>
            <person name="Roberto P.G."/>
            <person name="Rodrigues V."/>
            <person name="de M Rosa A.J."/>
            <person name="de Rosa V.E.Jr."/>
            <person name="de Sa R.G."/>
            <person name="Santelli R.V."/>
            <person name="Sawasaki H.E."/>
            <person name="da Silva A.C."/>
            <person name="da Silva A.M."/>
            <person name="da Silva F.R."/>
            <person name="da Silva W.A.Jr."/>
            <person name="da Silveira J.F."/>
            <person name="Silvestri M.L."/>
            <person name="Siqueira W.J."/>
            <person name="de Souza A.A."/>
            <person name="de Souza A.P."/>
            <person name="Terenzi M.F."/>
            <person name="Truffi D."/>
            <person name="Tsai S.M."/>
            <person name="Tsuhako M.H."/>
            <person name="Vallada H."/>
            <person name="Van Sluys M.A."/>
            <person name="Verjovski-Almeida S."/>
            <person name="Vettore A.L."/>
            <person name="Zago M.A."/>
            <person name="Zatz M."/>
            <person name="Meidanis J."/>
            <person name="Setubal J.C."/>
        </authorList>
    </citation>
    <scope>NUCLEOTIDE SEQUENCE [LARGE SCALE GENOMIC DNA]</scope>
    <source>
        <strain evidence="1 2">9a5c</strain>
    </source>
</reference>
<dbReference type="EMBL" id="AE003849">
    <property type="protein sequence ID" value="AAF83299.1"/>
    <property type="molecule type" value="Genomic_DNA"/>
</dbReference>
<dbReference type="Proteomes" id="UP000000812">
    <property type="component" value="Chromosome"/>
</dbReference>
<dbReference type="AlphaFoldDB" id="Q9PG13"/>
<proteinExistence type="predicted"/>
<dbReference type="PIR" id="B82800">
    <property type="entry name" value="B82800"/>
</dbReference>
<dbReference type="HOGENOM" id="CLU_1618371_0_0_6"/>
<gene>
    <name evidence="1" type="ordered locus">XF_0489</name>
</gene>
<dbReference type="KEGG" id="xfa:XF_0489"/>
<evidence type="ECO:0000313" key="2">
    <source>
        <dbReference type="Proteomes" id="UP000000812"/>
    </source>
</evidence>
<protein>
    <submittedName>
        <fullName evidence="1">Uncharacterized protein</fullName>
    </submittedName>
</protein>
<accession>Q9PG13</accession>
<evidence type="ECO:0000313" key="1">
    <source>
        <dbReference type="EMBL" id="AAF83299.1"/>
    </source>
</evidence>